<gene>
    <name evidence="1" type="ORF">GKC49_02005</name>
</gene>
<dbReference type="Gene3D" id="1.20.58.1090">
    <property type="entry name" value="Phage polarity suppression protein monomer"/>
    <property type="match status" value="1"/>
</dbReference>
<proteinExistence type="predicted"/>
<organism evidence="1 2">
    <name type="scientific">Enterobacter agglomerans</name>
    <name type="common">Erwinia herbicola</name>
    <name type="synonym">Pantoea agglomerans</name>
    <dbReference type="NCBI Taxonomy" id="549"/>
    <lineage>
        <taxon>Bacteria</taxon>
        <taxon>Pseudomonadati</taxon>
        <taxon>Pseudomonadota</taxon>
        <taxon>Gammaproteobacteria</taxon>
        <taxon>Enterobacterales</taxon>
        <taxon>Erwiniaceae</taxon>
        <taxon>Pantoea</taxon>
        <taxon>Pantoea agglomerans group</taxon>
    </lineage>
</organism>
<evidence type="ECO:0000313" key="2">
    <source>
        <dbReference type="Proteomes" id="UP000461948"/>
    </source>
</evidence>
<dbReference type="EMBL" id="WKLC01000032">
    <property type="protein sequence ID" value="MSE13966.1"/>
    <property type="molecule type" value="Genomic_DNA"/>
</dbReference>
<comment type="caution">
    <text evidence="1">The sequence shown here is derived from an EMBL/GenBank/DDBJ whole genome shotgun (WGS) entry which is preliminary data.</text>
</comment>
<name>A0A7X2SU58_ENTAG</name>
<protein>
    <submittedName>
        <fullName evidence="1">Uncharacterized protein</fullName>
    </submittedName>
</protein>
<dbReference type="Proteomes" id="UP000461948">
    <property type="component" value="Unassembled WGS sequence"/>
</dbReference>
<accession>A0A7X2SU58</accession>
<reference evidence="1 2" key="1">
    <citation type="submission" date="2019-11" db="EMBL/GenBank/DDBJ databases">
        <title>Draft Genome Sequence of Plant Growth-Promoting Rhizosphere-Associated Bacteria.</title>
        <authorList>
            <person name="Vasilyev I.Y."/>
            <person name="Radchenko V."/>
            <person name="Ilnitskaya E.V."/>
        </authorList>
    </citation>
    <scope>NUCLEOTIDE SEQUENCE [LARGE SCALE GENOMIC DNA]</scope>
    <source>
        <strain evidence="1 2">VRA_MhP_f</strain>
    </source>
</reference>
<dbReference type="AlphaFoldDB" id="A0A7X2SU58"/>
<sequence>MTQQNMTEEERKTIAEFVGSLVAKSQKPLQDAGWLLKLPEADVISHTTALVKSLPAGWHSRVQDLQSKMLAWMEAKQAEAAAEDAISTLRQSRTETEQASQDNRARFRDLLEQSGGTVTPEMKALRAEYLEQQETASDLSGLIAEKEKQLPALADATGRKANAYVFCHEGIMDERIDTLIDEFFIVHGVELSSLLRMKYSQFERNGSVYAPGVIEGANDADTLYRKFAVNLIEKWTHKKLPLKFRDDVISLTGAYPFRGARTDRRKRKIF</sequence>
<evidence type="ECO:0000313" key="1">
    <source>
        <dbReference type="EMBL" id="MSE13966.1"/>
    </source>
</evidence>